<keyword evidence="11" id="KW-0472">Membrane</keyword>
<dbReference type="InterPro" id="IPR001577">
    <property type="entry name" value="Peptidase_M8"/>
</dbReference>
<evidence type="ECO:0000256" key="11">
    <source>
        <dbReference type="ARBA" id="ARBA00023136"/>
    </source>
</evidence>
<keyword evidence="14" id="KW-0325">Glycoprotein</keyword>
<dbReference type="GO" id="GO:0007155">
    <property type="term" value="P:cell adhesion"/>
    <property type="evidence" value="ECO:0007669"/>
    <property type="project" value="UniProtKB-KW"/>
</dbReference>
<evidence type="ECO:0000256" key="7">
    <source>
        <dbReference type="ARBA" id="ARBA00022801"/>
    </source>
</evidence>
<keyword evidence="7 17" id="KW-0378">Hydrolase</keyword>
<dbReference type="Pfam" id="PF01457">
    <property type="entry name" value="Peptidase_M8"/>
    <property type="match status" value="1"/>
</dbReference>
<dbReference type="PANTHER" id="PTHR10942:SF0">
    <property type="entry name" value="LEISHMANOLYSIN-LIKE PEPTIDASE"/>
    <property type="match status" value="1"/>
</dbReference>
<comment type="caution">
    <text evidence="20">The sequence shown here is derived from an EMBL/GenBank/DDBJ whole genome shotgun (WGS) entry which is preliminary data.</text>
</comment>
<comment type="catalytic activity">
    <reaction evidence="1">
        <text>Preference for hydrophobic residues at P1 and P1' and basic residues at P2' and P3'. A model nonapeptide is cleaved at -Ala-Tyr-|-Leu-Lys-Lys-.</text>
        <dbReference type="EC" id="3.4.24.36"/>
    </reaction>
</comment>
<keyword evidence="10 16" id="KW-0482">Metalloprotease</keyword>
<dbReference type="Gene3D" id="3.10.170.20">
    <property type="match status" value="1"/>
</dbReference>
<dbReference type="Gene3D" id="2.30.34.10">
    <property type="entry name" value="Leishmanolysin domain 4"/>
    <property type="match status" value="1"/>
</dbReference>
<dbReference type="OrthoDB" id="244319at2759"/>
<evidence type="ECO:0000313" key="20">
    <source>
        <dbReference type="EMBL" id="ORC88351.1"/>
    </source>
</evidence>
<dbReference type="RefSeq" id="XP_028882417.1">
    <property type="nucleotide sequence ID" value="XM_029026302.1"/>
</dbReference>
<evidence type="ECO:0000256" key="13">
    <source>
        <dbReference type="ARBA" id="ARBA00023157"/>
    </source>
</evidence>
<keyword evidence="6 19" id="KW-0732">Signal</keyword>
<keyword evidence="8 16" id="KW-0862">Zinc</keyword>
<evidence type="ECO:0000313" key="21">
    <source>
        <dbReference type="Proteomes" id="UP000192257"/>
    </source>
</evidence>
<evidence type="ECO:0000256" key="9">
    <source>
        <dbReference type="ARBA" id="ARBA00022889"/>
    </source>
</evidence>
<dbReference type="GO" id="GO:0004222">
    <property type="term" value="F:metalloendopeptidase activity"/>
    <property type="evidence" value="ECO:0007669"/>
    <property type="project" value="UniProtKB-UniRule"/>
</dbReference>
<evidence type="ECO:0000256" key="5">
    <source>
        <dbReference type="ARBA" id="ARBA00022723"/>
    </source>
</evidence>
<comment type="subcellular location">
    <subcellularLocation>
        <location evidence="2">Membrane</location>
    </subcellularLocation>
</comment>
<dbReference type="GO" id="GO:0016020">
    <property type="term" value="C:membrane"/>
    <property type="evidence" value="ECO:0007669"/>
    <property type="project" value="UniProtKB-SubCell"/>
</dbReference>
<dbReference type="VEuPathDB" id="TriTrypDB:TM35_000172230"/>
<evidence type="ECO:0000256" key="12">
    <source>
        <dbReference type="ARBA" id="ARBA00023145"/>
    </source>
</evidence>
<feature type="chain" id="PRO_5012913636" description="Leishmanolysin-like peptidase" evidence="19">
    <location>
        <begin position="39"/>
        <end position="737"/>
    </location>
</feature>
<comment type="cofactor">
    <cofactor evidence="16 17">
        <name>Zn(2+)</name>
        <dbReference type="ChEBI" id="CHEBI:29105"/>
    </cofactor>
    <text evidence="16 17">Binds 1 zinc ion per subunit.</text>
</comment>
<dbReference type="Proteomes" id="UP000192257">
    <property type="component" value="Unassembled WGS sequence"/>
</dbReference>
<dbReference type="EMBL" id="NBCO01000017">
    <property type="protein sequence ID" value="ORC88351.1"/>
    <property type="molecule type" value="Genomic_DNA"/>
</dbReference>
<keyword evidence="4 17" id="KW-0645">Protease</keyword>
<evidence type="ECO:0000256" key="18">
    <source>
        <dbReference type="SAM" id="MobiDB-lite"/>
    </source>
</evidence>
<evidence type="ECO:0000256" key="10">
    <source>
        <dbReference type="ARBA" id="ARBA00023049"/>
    </source>
</evidence>
<gene>
    <name evidence="20" type="ORF">TM35_000172230</name>
</gene>
<keyword evidence="13" id="KW-1015">Disulfide bond</keyword>
<feature type="binding site" evidence="16">
    <location>
        <position position="313"/>
    </location>
    <ligand>
        <name>Zn(2+)</name>
        <dbReference type="ChEBI" id="CHEBI:29105"/>
        <note>catalytic</note>
    </ligand>
</feature>
<feature type="binding site" evidence="16">
    <location>
        <position position="247"/>
    </location>
    <ligand>
        <name>Zn(2+)</name>
        <dbReference type="ChEBI" id="CHEBI:29105"/>
        <note>catalytic</note>
    </ligand>
</feature>
<evidence type="ECO:0000256" key="6">
    <source>
        <dbReference type="ARBA" id="ARBA00022729"/>
    </source>
</evidence>
<dbReference type="Gene3D" id="2.10.55.10">
    <property type="entry name" value="Leishmanolysin domain 3"/>
    <property type="match status" value="1"/>
</dbReference>
<comment type="similarity">
    <text evidence="3 17">Belongs to the peptidase M8 family.</text>
</comment>
<dbReference type="Gene3D" id="3.90.132.10">
    <property type="entry name" value="Leishmanolysin , domain 2"/>
    <property type="match status" value="1"/>
</dbReference>
<organism evidence="20 21">
    <name type="scientific">Trypanosoma theileri</name>
    <dbReference type="NCBI Taxonomy" id="67003"/>
    <lineage>
        <taxon>Eukaryota</taxon>
        <taxon>Discoba</taxon>
        <taxon>Euglenozoa</taxon>
        <taxon>Kinetoplastea</taxon>
        <taxon>Metakinetoplastina</taxon>
        <taxon>Trypanosomatida</taxon>
        <taxon>Trypanosomatidae</taxon>
        <taxon>Trypanosoma</taxon>
    </lineage>
</organism>
<dbReference type="PRINTS" id="PR00782">
    <property type="entry name" value="LSHMANOLYSIN"/>
</dbReference>
<dbReference type="PANTHER" id="PTHR10942">
    <property type="entry name" value="LEISHMANOLYSIN-LIKE PEPTIDASE"/>
    <property type="match status" value="1"/>
</dbReference>
<keyword evidence="5 16" id="KW-0479">Metal-binding</keyword>
<evidence type="ECO:0000256" key="16">
    <source>
        <dbReference type="PIRSR" id="PIRSR601577-2"/>
    </source>
</evidence>
<evidence type="ECO:0000256" key="14">
    <source>
        <dbReference type="ARBA" id="ARBA00023180"/>
    </source>
</evidence>
<dbReference type="EC" id="3.4.24.-" evidence="17"/>
<dbReference type="AlphaFoldDB" id="A0A1X0NUR2"/>
<dbReference type="GO" id="GO:0046872">
    <property type="term" value="F:metal ion binding"/>
    <property type="evidence" value="ECO:0007669"/>
    <property type="project" value="UniProtKB-KW"/>
</dbReference>
<feature type="binding site" evidence="16">
    <location>
        <position position="243"/>
    </location>
    <ligand>
        <name>Zn(2+)</name>
        <dbReference type="ChEBI" id="CHEBI:29105"/>
        <note>catalytic</note>
    </ligand>
</feature>
<evidence type="ECO:0000256" key="4">
    <source>
        <dbReference type="ARBA" id="ARBA00022670"/>
    </source>
</evidence>
<keyword evidence="21" id="KW-1185">Reference proteome</keyword>
<evidence type="ECO:0000256" key="8">
    <source>
        <dbReference type="ARBA" id="ARBA00022833"/>
    </source>
</evidence>
<evidence type="ECO:0000256" key="3">
    <source>
        <dbReference type="ARBA" id="ARBA00005860"/>
    </source>
</evidence>
<feature type="active site" evidence="15">
    <location>
        <position position="244"/>
    </location>
</feature>
<evidence type="ECO:0000256" key="15">
    <source>
        <dbReference type="PIRSR" id="PIRSR601577-1"/>
    </source>
</evidence>
<reference evidence="20 21" key="1">
    <citation type="submission" date="2017-03" db="EMBL/GenBank/DDBJ databases">
        <title>An alternative strategy for trypanosome survival in the mammalian bloodstream revealed through genome and transcriptome analysis of the ubiquitous bovine parasite Trypanosoma (Megatrypanum) theileri.</title>
        <authorList>
            <person name="Kelly S."/>
            <person name="Ivens A."/>
            <person name="Mott A."/>
            <person name="O'Neill E."/>
            <person name="Emms D."/>
            <person name="Macleod O."/>
            <person name="Voorheis P."/>
            <person name="Matthews J."/>
            <person name="Matthews K."/>
            <person name="Carrington M."/>
        </authorList>
    </citation>
    <scope>NUCLEOTIDE SEQUENCE [LARGE SCALE GENOMIC DNA]</scope>
    <source>
        <strain evidence="20">Edinburgh</strain>
    </source>
</reference>
<evidence type="ECO:0000256" key="2">
    <source>
        <dbReference type="ARBA" id="ARBA00004370"/>
    </source>
</evidence>
<feature type="compositionally biased region" description="Basic and acidic residues" evidence="18">
    <location>
        <begin position="587"/>
        <end position="614"/>
    </location>
</feature>
<dbReference type="GeneID" id="39986082"/>
<proteinExistence type="inferred from homology"/>
<accession>A0A1X0NUR2</accession>
<feature type="signal peptide" evidence="19">
    <location>
        <begin position="1"/>
        <end position="38"/>
    </location>
</feature>
<feature type="region of interest" description="Disordered" evidence="18">
    <location>
        <begin position="630"/>
        <end position="686"/>
    </location>
</feature>
<sequence>MLAPYACVRAMGHRRYSPHPPVFMLLLMLLCCTAGCLAESSHRSMHGETSQKSIQTAMVREIPLKGQGGMQAYTATAAVDSGESKDAKIFEPIRIKAYTRDLNDPSKYCTRAGDYCDTPSYNRQYCYQGSLLTVRKKKILEEWSVPAAIKLHMDRLQVQRAEEIVKMPREGGVCGWYHIPEEHFTKGLADADLHVYVSAAASDSYSYEMTCLRLKNHRPIAIAINLEPRSVMATDHHIRTVAHEIAHGLGFESATFARLNMTTVLEEKKYIRGKPYVFLIATPKAKEIAQQYYNCKDAPGLELEDQTMSAVSHFEMRNINDEMMTPVSSVGGAYSALTLAVFDDMPFYKANFSRAEPLRWANNSGCDFLEKKCIENKKSNFPEIFCNTRYIIKDYFQCTYDRMALGVCGTKRYPEKLEPQFQYLWNAHYGGDKVYMDYCPYVQKVAQGGCTDGSRSTIVGSFIGPDARCVKGEDLKYRTRSIGDVCVNTKCEEGKLSVQFLGDDENKWYECKEGEHVISSNETNWSGKIICPKYADVCTKYPNITHEDTLPEVTDADLKPAPANITWPIIKREVPTPQPTQWPTPIGEDRGDASPEETVRPHTSEEVGQHDSTHHNIPTTSVTVDEHMELADSHSHPSAALDTRETPSENVQGNHVDAESPPHPVRARREIKDGDQEDSDTKNNWAANGKGRAAHVLNNNDAITMNIGFGDGSITTAGHASHLLLVLASAVAVVFAL</sequence>
<dbReference type="GO" id="GO:0006508">
    <property type="term" value="P:proteolysis"/>
    <property type="evidence" value="ECO:0007669"/>
    <property type="project" value="UniProtKB-KW"/>
</dbReference>
<evidence type="ECO:0000256" key="19">
    <source>
        <dbReference type="SAM" id="SignalP"/>
    </source>
</evidence>
<keyword evidence="12" id="KW-0865">Zymogen</keyword>
<keyword evidence="9" id="KW-0130">Cell adhesion</keyword>
<protein>
    <recommendedName>
        <fullName evidence="17">Leishmanolysin-like peptidase</fullName>
        <ecNumber evidence="17">3.4.24.-</ecNumber>
    </recommendedName>
</protein>
<name>A0A1X0NUR2_9TRYP</name>
<dbReference type="FunFam" id="3.90.132.10:FF:000001">
    <property type="entry name" value="leishmanolysin-like peptidase isoform X2"/>
    <property type="match status" value="1"/>
</dbReference>
<evidence type="ECO:0000256" key="1">
    <source>
        <dbReference type="ARBA" id="ARBA00001249"/>
    </source>
</evidence>
<dbReference type="SUPFAM" id="SSF55486">
    <property type="entry name" value="Metalloproteases ('zincins'), catalytic domain"/>
    <property type="match status" value="1"/>
</dbReference>
<evidence type="ECO:0000256" key="17">
    <source>
        <dbReference type="RuleBase" id="RU366077"/>
    </source>
</evidence>
<dbReference type="GO" id="GO:0005737">
    <property type="term" value="C:cytoplasm"/>
    <property type="evidence" value="ECO:0007669"/>
    <property type="project" value="TreeGrafter"/>
</dbReference>
<feature type="region of interest" description="Disordered" evidence="18">
    <location>
        <begin position="573"/>
        <end position="618"/>
    </location>
</feature>